<dbReference type="SUPFAM" id="SSF161084">
    <property type="entry name" value="MAPEG domain-like"/>
    <property type="match status" value="1"/>
</dbReference>
<comment type="subcellular location">
    <subcellularLocation>
        <location evidence="1">Membrane</location>
    </subcellularLocation>
</comment>
<proteinExistence type="predicted"/>
<reference evidence="6 7" key="1">
    <citation type="submission" date="2016-10" db="EMBL/GenBank/DDBJ databases">
        <authorList>
            <person name="de Groot N.N."/>
        </authorList>
    </citation>
    <scope>NUCLEOTIDE SEQUENCE [LARGE SCALE GENOMIC DNA]</scope>
    <source>
        <strain evidence="6 7">CGMCC 1.3430</strain>
    </source>
</reference>
<accession>A0A1H4B4L7</accession>
<feature type="transmembrane region" description="Helical" evidence="5">
    <location>
        <begin position="69"/>
        <end position="97"/>
    </location>
</feature>
<evidence type="ECO:0000313" key="7">
    <source>
        <dbReference type="Proteomes" id="UP000198773"/>
    </source>
</evidence>
<keyword evidence="7" id="KW-1185">Reference proteome</keyword>
<evidence type="ECO:0000256" key="2">
    <source>
        <dbReference type="ARBA" id="ARBA00022692"/>
    </source>
</evidence>
<sequence length="139" mass="16172">MDKWLLLTVFGQVLLTSVVLVLMGRRRFAAARRGELTMDAFQLMQLDKASAKVIATGRNFDNQFQMPMLYLFSVVFILQQGLADTAFVLMGAFYLLLRVCHAVIHTGSNRLRWRFRTFIYSCAVLWVIWLRLLWLVFFG</sequence>
<organism evidence="6 7">
    <name type="scientific">Alkalimonas amylolytica</name>
    <dbReference type="NCBI Taxonomy" id="152573"/>
    <lineage>
        <taxon>Bacteria</taxon>
        <taxon>Pseudomonadati</taxon>
        <taxon>Pseudomonadota</taxon>
        <taxon>Gammaproteobacteria</taxon>
        <taxon>Alkalimonas</taxon>
    </lineage>
</organism>
<dbReference type="Pfam" id="PF01124">
    <property type="entry name" value="MAPEG"/>
    <property type="match status" value="1"/>
</dbReference>
<evidence type="ECO:0000256" key="4">
    <source>
        <dbReference type="ARBA" id="ARBA00023136"/>
    </source>
</evidence>
<evidence type="ECO:0000256" key="5">
    <source>
        <dbReference type="SAM" id="Phobius"/>
    </source>
</evidence>
<dbReference type="InterPro" id="IPR023352">
    <property type="entry name" value="MAPEG-like_dom_sf"/>
</dbReference>
<dbReference type="AlphaFoldDB" id="A0A1H4B4L7"/>
<dbReference type="Gene3D" id="1.20.120.550">
    <property type="entry name" value="Membrane associated eicosanoid/glutathione metabolism-like domain"/>
    <property type="match status" value="1"/>
</dbReference>
<dbReference type="RefSeq" id="WP_091341392.1">
    <property type="nucleotide sequence ID" value="NZ_FNRM01000003.1"/>
</dbReference>
<keyword evidence="4 5" id="KW-0472">Membrane</keyword>
<evidence type="ECO:0000256" key="1">
    <source>
        <dbReference type="ARBA" id="ARBA00004370"/>
    </source>
</evidence>
<name>A0A1H4B4L7_ALKAM</name>
<dbReference type="Proteomes" id="UP000198773">
    <property type="component" value="Unassembled WGS sequence"/>
</dbReference>
<evidence type="ECO:0000256" key="3">
    <source>
        <dbReference type="ARBA" id="ARBA00022989"/>
    </source>
</evidence>
<dbReference type="EMBL" id="FNRM01000003">
    <property type="protein sequence ID" value="SEA42964.1"/>
    <property type="molecule type" value="Genomic_DNA"/>
</dbReference>
<gene>
    <name evidence="6" type="ORF">SAMN04488051_103171</name>
</gene>
<dbReference type="InterPro" id="IPR001129">
    <property type="entry name" value="Membr-assoc_MAPEG"/>
</dbReference>
<protein>
    <recommendedName>
        <fullName evidence="8">MAPEG family protein</fullName>
    </recommendedName>
</protein>
<dbReference type="STRING" id="152573.SAMN04488051_103171"/>
<keyword evidence="2 5" id="KW-0812">Transmembrane</keyword>
<dbReference type="OrthoDB" id="328594at2"/>
<evidence type="ECO:0008006" key="8">
    <source>
        <dbReference type="Google" id="ProtNLM"/>
    </source>
</evidence>
<evidence type="ECO:0000313" key="6">
    <source>
        <dbReference type="EMBL" id="SEA42964.1"/>
    </source>
</evidence>
<dbReference type="GO" id="GO:0016020">
    <property type="term" value="C:membrane"/>
    <property type="evidence" value="ECO:0007669"/>
    <property type="project" value="UniProtKB-SubCell"/>
</dbReference>
<feature type="transmembrane region" description="Helical" evidence="5">
    <location>
        <begin position="118"/>
        <end position="137"/>
    </location>
</feature>
<keyword evidence="3 5" id="KW-1133">Transmembrane helix</keyword>